<dbReference type="PANTHER" id="PTHR23505">
    <property type="entry name" value="SPINSTER"/>
    <property type="match status" value="1"/>
</dbReference>
<comment type="subcellular location">
    <subcellularLocation>
        <location evidence="1">Membrane</location>
        <topology evidence="1">Multi-pass membrane protein</topology>
    </subcellularLocation>
</comment>
<evidence type="ECO:0000256" key="5">
    <source>
        <dbReference type="ARBA" id="ARBA00023136"/>
    </source>
</evidence>
<feature type="transmembrane region" description="Helical" evidence="6">
    <location>
        <begin position="188"/>
        <end position="207"/>
    </location>
</feature>
<name>A0AAW9R8Q0_9GAMM</name>
<dbReference type="GO" id="GO:0016020">
    <property type="term" value="C:membrane"/>
    <property type="evidence" value="ECO:0007669"/>
    <property type="project" value="UniProtKB-SubCell"/>
</dbReference>
<dbReference type="CDD" id="cd17328">
    <property type="entry name" value="MFS_spinster_like"/>
    <property type="match status" value="1"/>
</dbReference>
<dbReference type="PROSITE" id="PS50850">
    <property type="entry name" value="MFS"/>
    <property type="match status" value="1"/>
</dbReference>
<dbReference type="PANTHER" id="PTHR23505:SF79">
    <property type="entry name" value="PROTEIN SPINSTER"/>
    <property type="match status" value="1"/>
</dbReference>
<dbReference type="InterPro" id="IPR044770">
    <property type="entry name" value="MFS_spinster-like"/>
</dbReference>
<feature type="transmembrane region" description="Helical" evidence="6">
    <location>
        <begin position="358"/>
        <end position="379"/>
    </location>
</feature>
<dbReference type="EMBL" id="JAZHOG010000012">
    <property type="protein sequence ID" value="MEJ8569249.1"/>
    <property type="molecule type" value="Genomic_DNA"/>
</dbReference>
<comment type="caution">
    <text evidence="8">The sequence shown here is derived from an EMBL/GenBank/DDBJ whole genome shotgun (WGS) entry which is preliminary data.</text>
</comment>
<feature type="transmembrane region" description="Helical" evidence="6">
    <location>
        <begin position="259"/>
        <end position="277"/>
    </location>
</feature>
<feature type="transmembrane region" description="Helical" evidence="6">
    <location>
        <begin position="113"/>
        <end position="134"/>
    </location>
</feature>
<feature type="transmembrane region" description="Helical" evidence="6">
    <location>
        <begin position="491"/>
        <end position="511"/>
    </location>
</feature>
<keyword evidence="3 6" id="KW-0812">Transmembrane</keyword>
<feature type="transmembrane region" description="Helical" evidence="6">
    <location>
        <begin position="452"/>
        <end position="471"/>
    </location>
</feature>
<keyword evidence="2" id="KW-0813">Transport</keyword>
<dbReference type="Gene3D" id="1.20.1250.20">
    <property type="entry name" value="MFS general substrate transporter like domains"/>
    <property type="match status" value="2"/>
</dbReference>
<feature type="transmembrane region" description="Helical" evidence="6">
    <location>
        <begin position="20"/>
        <end position="43"/>
    </location>
</feature>
<keyword evidence="4 6" id="KW-1133">Transmembrane helix</keyword>
<dbReference type="SUPFAM" id="SSF103473">
    <property type="entry name" value="MFS general substrate transporter"/>
    <property type="match status" value="1"/>
</dbReference>
<evidence type="ECO:0000256" key="3">
    <source>
        <dbReference type="ARBA" id="ARBA00022692"/>
    </source>
</evidence>
<keyword evidence="5 6" id="KW-0472">Membrane</keyword>
<dbReference type="Proteomes" id="UP001359886">
    <property type="component" value="Unassembled WGS sequence"/>
</dbReference>
<feature type="transmembrane region" description="Helical" evidence="6">
    <location>
        <begin position="391"/>
        <end position="410"/>
    </location>
</feature>
<evidence type="ECO:0000259" key="7">
    <source>
        <dbReference type="PROSITE" id="PS50850"/>
    </source>
</evidence>
<evidence type="ECO:0000256" key="6">
    <source>
        <dbReference type="SAM" id="Phobius"/>
    </source>
</evidence>
<feature type="transmembrane region" description="Helical" evidence="6">
    <location>
        <begin position="146"/>
        <end position="168"/>
    </location>
</feature>
<protein>
    <submittedName>
        <fullName evidence="8">MFS transporter</fullName>
    </submittedName>
</protein>
<accession>A0AAW9R8Q0</accession>
<sequence>MKAERSSGENSRVGGRYARYVLVVLFLVYVCNFVDRLIISILAEDLKAQLGVSDRQLGFIAGTAFAVFYALFGLPLGRLADIWVRKRLIAIGLFVWSGLTMLSGTAASFLQLAVYRCGIGIGEASASPAAFSMLSDYFAQRSRATVLAIYSSGAYVGMGLGILAGGWILDTWKQAYPDVTLAPFGLSAWQAAFLIVGAPGLLLGLLVSTLKEPVRGQTENILTEDHPQPVRETLKELMAIVPPFSIVNLIRRHAGWHMLAWNAGVALFIVGMIVALSHATDSPGQWIVFGFGLYATFSWVQNLSIRDAPAYAMMFRCRGFMYTIFGFCSINFVTYGLAVWIPSFFIRVHGMDVGEVGTIVGLSVVIAGGISINVGGILADRWKARTPNGRLYLGLITILLTVPAALTLFTTTHVKLALVMNFMVAGLTAMWVGPATSTIMDLVLPRMRAVTAAFYFLLNVFLGLAIGPFMIGLLSDVLAGQGYTQAESLRMSMTASVFTLIIPLVLIYRALSHLARDEASRLSRARLAGEPDV</sequence>
<dbReference type="AlphaFoldDB" id="A0AAW9R8Q0"/>
<feature type="transmembrane region" description="Helical" evidence="6">
    <location>
        <begin position="283"/>
        <end position="300"/>
    </location>
</feature>
<dbReference type="InterPro" id="IPR011701">
    <property type="entry name" value="MFS"/>
</dbReference>
<evidence type="ECO:0000313" key="9">
    <source>
        <dbReference type="Proteomes" id="UP001359886"/>
    </source>
</evidence>
<keyword evidence="9" id="KW-1185">Reference proteome</keyword>
<reference evidence="8 9" key="1">
    <citation type="submission" date="2024-02" db="EMBL/GenBank/DDBJ databases">
        <title>A novel Wenzhouxiangellaceae bacterium, isolated from coastal sediments.</title>
        <authorList>
            <person name="Du Z.-J."/>
            <person name="Ye Y.-Q."/>
            <person name="Zhang X.-Y."/>
        </authorList>
    </citation>
    <scope>NUCLEOTIDE SEQUENCE [LARGE SCALE GENOMIC DNA]</scope>
    <source>
        <strain evidence="8 9">CH-27</strain>
    </source>
</reference>
<organism evidence="8 9">
    <name type="scientific">Elongatibacter sediminis</name>
    <dbReference type="NCBI Taxonomy" id="3119006"/>
    <lineage>
        <taxon>Bacteria</taxon>
        <taxon>Pseudomonadati</taxon>
        <taxon>Pseudomonadota</taxon>
        <taxon>Gammaproteobacteria</taxon>
        <taxon>Chromatiales</taxon>
        <taxon>Wenzhouxiangellaceae</taxon>
        <taxon>Elongatibacter</taxon>
    </lineage>
</organism>
<proteinExistence type="predicted"/>
<dbReference type="InterPro" id="IPR020846">
    <property type="entry name" value="MFS_dom"/>
</dbReference>
<gene>
    <name evidence="8" type="ORF">V3330_16580</name>
</gene>
<evidence type="ECO:0000256" key="2">
    <source>
        <dbReference type="ARBA" id="ARBA00022448"/>
    </source>
</evidence>
<dbReference type="RefSeq" id="WP_354696574.1">
    <property type="nucleotide sequence ID" value="NZ_JAZHOG010000012.1"/>
</dbReference>
<feature type="domain" description="Major facilitator superfamily (MFS) profile" evidence="7">
    <location>
        <begin position="21"/>
        <end position="511"/>
    </location>
</feature>
<dbReference type="Pfam" id="PF07690">
    <property type="entry name" value="MFS_1"/>
    <property type="match status" value="2"/>
</dbReference>
<evidence type="ECO:0000256" key="1">
    <source>
        <dbReference type="ARBA" id="ARBA00004141"/>
    </source>
</evidence>
<feature type="transmembrane region" description="Helical" evidence="6">
    <location>
        <begin position="88"/>
        <end position="107"/>
    </location>
</feature>
<feature type="transmembrane region" description="Helical" evidence="6">
    <location>
        <begin position="416"/>
        <end position="440"/>
    </location>
</feature>
<dbReference type="GO" id="GO:0022857">
    <property type="term" value="F:transmembrane transporter activity"/>
    <property type="evidence" value="ECO:0007669"/>
    <property type="project" value="InterPro"/>
</dbReference>
<evidence type="ECO:0000313" key="8">
    <source>
        <dbReference type="EMBL" id="MEJ8569249.1"/>
    </source>
</evidence>
<evidence type="ECO:0000256" key="4">
    <source>
        <dbReference type="ARBA" id="ARBA00022989"/>
    </source>
</evidence>
<dbReference type="InterPro" id="IPR036259">
    <property type="entry name" value="MFS_trans_sf"/>
</dbReference>
<feature type="transmembrane region" description="Helical" evidence="6">
    <location>
        <begin position="55"/>
        <end position="76"/>
    </location>
</feature>
<feature type="transmembrane region" description="Helical" evidence="6">
    <location>
        <begin position="320"/>
        <end position="346"/>
    </location>
</feature>